<sequence length="135" mass="14973">MSDFNQQIIEEFHANGGKVGGYFQNAKMLLLTTTGAKSGKQRVSPLVYTTDDERLVIIASKGGAPTNPDWYHNLQANPVATVEVGTEKYQVRASVAGPEDRDRLYAKMVEIMPGFAEYQQKTTRKIPVVLLDRIA</sequence>
<protein>
    <submittedName>
        <fullName evidence="3">Nitroreductase family deazaflavin-dependent oxidoreductase</fullName>
    </submittedName>
</protein>
<keyword evidence="4" id="KW-1185">Reference proteome</keyword>
<dbReference type="PANTHER" id="PTHR39428">
    <property type="entry name" value="F420H(2)-DEPENDENT QUINONE REDUCTASE RV1261C"/>
    <property type="match status" value="1"/>
</dbReference>
<evidence type="ECO:0000256" key="1">
    <source>
        <dbReference type="ARBA" id="ARBA00008710"/>
    </source>
</evidence>
<reference evidence="3 4" key="1">
    <citation type="submission" date="2019-01" db="EMBL/GenBank/DDBJ databases">
        <title>Ktedonosporobacter rubrisoli SCAWS-G2.</title>
        <authorList>
            <person name="Huang Y."/>
            <person name="Yan B."/>
        </authorList>
    </citation>
    <scope>NUCLEOTIDE SEQUENCE [LARGE SCALE GENOMIC DNA]</scope>
    <source>
        <strain evidence="3 4">SCAWS-G2</strain>
    </source>
</reference>
<proteinExistence type="inferred from homology"/>
<dbReference type="GO" id="GO:0005886">
    <property type="term" value="C:plasma membrane"/>
    <property type="evidence" value="ECO:0007669"/>
    <property type="project" value="TreeGrafter"/>
</dbReference>
<dbReference type="InterPro" id="IPR012349">
    <property type="entry name" value="Split_barrel_FMN-bd"/>
</dbReference>
<dbReference type="GO" id="GO:0016491">
    <property type="term" value="F:oxidoreductase activity"/>
    <property type="evidence" value="ECO:0007669"/>
    <property type="project" value="InterPro"/>
</dbReference>
<dbReference type="Pfam" id="PF04075">
    <property type="entry name" value="F420H2_quin_red"/>
    <property type="match status" value="1"/>
</dbReference>
<dbReference type="SUPFAM" id="SSF50475">
    <property type="entry name" value="FMN-binding split barrel"/>
    <property type="match status" value="1"/>
</dbReference>
<dbReference type="OrthoDB" id="162096at2"/>
<dbReference type="RefSeq" id="WP_129886125.1">
    <property type="nucleotide sequence ID" value="NZ_CP035758.1"/>
</dbReference>
<dbReference type="NCBIfam" id="TIGR00026">
    <property type="entry name" value="hi_GC_TIGR00026"/>
    <property type="match status" value="1"/>
</dbReference>
<comment type="catalytic activity">
    <reaction evidence="2">
        <text>oxidized coenzyme F420-(gamma-L-Glu)(n) + a quinol + H(+) = reduced coenzyme F420-(gamma-L-Glu)(n) + a quinone</text>
        <dbReference type="Rhea" id="RHEA:39663"/>
        <dbReference type="Rhea" id="RHEA-COMP:12939"/>
        <dbReference type="Rhea" id="RHEA-COMP:14378"/>
        <dbReference type="ChEBI" id="CHEBI:15378"/>
        <dbReference type="ChEBI" id="CHEBI:24646"/>
        <dbReference type="ChEBI" id="CHEBI:132124"/>
        <dbReference type="ChEBI" id="CHEBI:133980"/>
        <dbReference type="ChEBI" id="CHEBI:139511"/>
    </reaction>
</comment>
<dbReference type="KEGG" id="kbs:EPA93_05720"/>
<evidence type="ECO:0000313" key="3">
    <source>
        <dbReference type="EMBL" id="QBD75527.1"/>
    </source>
</evidence>
<dbReference type="Gene3D" id="2.30.110.10">
    <property type="entry name" value="Electron Transport, Fmn-binding Protein, Chain A"/>
    <property type="match status" value="1"/>
</dbReference>
<dbReference type="EMBL" id="CP035758">
    <property type="protein sequence ID" value="QBD75527.1"/>
    <property type="molecule type" value="Genomic_DNA"/>
</dbReference>
<dbReference type="PANTHER" id="PTHR39428:SF1">
    <property type="entry name" value="F420H(2)-DEPENDENT QUINONE REDUCTASE RV1261C"/>
    <property type="match status" value="1"/>
</dbReference>
<dbReference type="GO" id="GO:0070967">
    <property type="term" value="F:coenzyme F420 binding"/>
    <property type="evidence" value="ECO:0007669"/>
    <property type="project" value="TreeGrafter"/>
</dbReference>
<dbReference type="AlphaFoldDB" id="A0A4P6JK33"/>
<evidence type="ECO:0000313" key="4">
    <source>
        <dbReference type="Proteomes" id="UP000290365"/>
    </source>
</evidence>
<dbReference type="Proteomes" id="UP000290365">
    <property type="component" value="Chromosome"/>
</dbReference>
<gene>
    <name evidence="3" type="ORF">EPA93_05720</name>
</gene>
<dbReference type="InterPro" id="IPR004378">
    <property type="entry name" value="F420H2_quin_Rdtase"/>
</dbReference>
<comment type="similarity">
    <text evidence="1">Belongs to the F420H(2)-dependent quinone reductase family.</text>
</comment>
<evidence type="ECO:0000256" key="2">
    <source>
        <dbReference type="ARBA" id="ARBA00049106"/>
    </source>
</evidence>
<organism evidence="3 4">
    <name type="scientific">Ktedonosporobacter rubrisoli</name>
    <dbReference type="NCBI Taxonomy" id="2509675"/>
    <lineage>
        <taxon>Bacteria</taxon>
        <taxon>Bacillati</taxon>
        <taxon>Chloroflexota</taxon>
        <taxon>Ktedonobacteria</taxon>
        <taxon>Ktedonobacterales</taxon>
        <taxon>Ktedonosporobacteraceae</taxon>
        <taxon>Ktedonosporobacter</taxon>
    </lineage>
</organism>
<name>A0A4P6JK33_KTERU</name>
<accession>A0A4P6JK33</accession>